<feature type="compositionally biased region" description="Low complexity" evidence="1">
    <location>
        <begin position="306"/>
        <end position="336"/>
    </location>
</feature>
<feature type="signal peptide" evidence="2">
    <location>
        <begin position="1"/>
        <end position="32"/>
    </location>
</feature>
<feature type="compositionally biased region" description="Low complexity" evidence="1">
    <location>
        <begin position="260"/>
        <end position="274"/>
    </location>
</feature>
<feature type="compositionally biased region" description="Gly residues" evidence="1">
    <location>
        <begin position="295"/>
        <end position="305"/>
    </location>
</feature>
<organism evidence="3 4">
    <name type="scientific">Actinotignum sanguinis</name>
    <dbReference type="NCBI Taxonomy" id="1445614"/>
    <lineage>
        <taxon>Bacteria</taxon>
        <taxon>Bacillati</taxon>
        <taxon>Actinomycetota</taxon>
        <taxon>Actinomycetes</taxon>
        <taxon>Actinomycetales</taxon>
        <taxon>Actinomycetaceae</taxon>
        <taxon>Actinotignum</taxon>
    </lineage>
</organism>
<feature type="region of interest" description="Disordered" evidence="1">
    <location>
        <begin position="239"/>
        <end position="351"/>
    </location>
</feature>
<dbReference type="InterPro" id="IPR022435">
    <property type="entry name" value="Surface-anchored_actinobac"/>
</dbReference>
<evidence type="ECO:0000313" key="4">
    <source>
        <dbReference type="Proteomes" id="UP001219297"/>
    </source>
</evidence>
<dbReference type="NCBIfam" id="NF038134">
    <property type="entry name" value="choice_anch_M"/>
    <property type="match status" value="3"/>
</dbReference>
<evidence type="ECO:0000313" key="3">
    <source>
        <dbReference type="EMBL" id="MDE1656150.1"/>
    </source>
</evidence>
<evidence type="ECO:0000256" key="1">
    <source>
        <dbReference type="SAM" id="MobiDB-lite"/>
    </source>
</evidence>
<accession>A0ABT5V6E5</accession>
<keyword evidence="2" id="KW-0732">Signal</keyword>
<comment type="caution">
    <text evidence="3">The sequence shown here is derived from an EMBL/GenBank/DDBJ whole genome shotgun (WGS) entry which is preliminary data.</text>
</comment>
<feature type="compositionally biased region" description="Low complexity" evidence="1">
    <location>
        <begin position="284"/>
        <end position="294"/>
    </location>
</feature>
<dbReference type="NCBIfam" id="TIGR03769">
    <property type="entry name" value="P_ac_wall_RPT"/>
    <property type="match status" value="2"/>
</dbReference>
<name>A0ABT5V6E5_9ACTO</name>
<feature type="compositionally biased region" description="Low complexity" evidence="1">
    <location>
        <begin position="342"/>
        <end position="351"/>
    </location>
</feature>
<keyword evidence="4" id="KW-1185">Reference proteome</keyword>
<gene>
    <name evidence="3" type="ORF">PWJ81_03610</name>
</gene>
<dbReference type="Proteomes" id="UP001219297">
    <property type="component" value="Unassembled WGS sequence"/>
</dbReference>
<reference evidence="3 4" key="1">
    <citation type="submission" date="2023-02" db="EMBL/GenBank/DDBJ databases">
        <title>Defining the Infant Male Urobiome and Moving Towards Mechanisms in Urobiome Research.</title>
        <authorList>
            <person name="Reasoner S."/>
            <person name="Flores V."/>
            <person name="Van Horn G."/>
            <person name="Morales G."/>
            <person name="Peard L."/>
            <person name="Abelson B."/>
            <person name="Manuel C."/>
            <person name="Lee J."/>
            <person name="Baker B."/>
            <person name="Williams T."/>
            <person name="Schmitz J."/>
            <person name="Clayton D."/>
            <person name="Hadjifrangiskou M."/>
        </authorList>
    </citation>
    <scope>NUCLEOTIDE SEQUENCE [LARGE SCALE GENOMIC DNA]</scope>
    <source>
        <strain evidence="3 4">AS1053</strain>
    </source>
</reference>
<sequence length="616" mass="61041">MTALTRRAAAGLAGAMAALLAGWGAFLPAAQAAPDTPPASPAQAAQPTVLTSGHMDLFNIAAGADGSISLNLKEDATGTGVERAPEETVIGVAEKAFTTRAAAVPQLGTPGFLLDQVQQAGIVWPGWDSGAARQLGGTAVRFVVEQLDGPGKVFLWETNLATLNPILRDASGTPNFQMGQGSVITQPEPAHQHANWLFSAPGTYRMTVRAEVDTPGGTLTAPARTYTWAVGDAAIAAARGGEHGGSGNDSGSGSGHRNDGAAGTPGDSAAPGSGSIPGAGDGSTGPAPGGTPTAGTGGANGGANGADGANGAPGTEAPGGTTQAPVGQGPAGQAPQAPGPAAPAGQAPAAPICIPTPVERAASGGASGSHTIPANTHVHPNWVFTQPGTYTVGLALNAIAKDGTRLSTTTSLTFNVGGSGTANSGHYDLGAVVDGGQLRAAVKDDNSGQWLDPASLSFGLGEAAATTAPAGIDFVAGAGERIYMISSSQVSGVPWLGANTQHPSFREATTGELTLSVTSVSGPGKMAVFESGTFGQLVGQQWFGSSGGGTETVWEGRTADGQPCELSPEQIAQLEREGKKLGNNLAHSGSEVIDPLSVTLALLCVGGVVLYTRKRA</sequence>
<feature type="compositionally biased region" description="Gly residues" evidence="1">
    <location>
        <begin position="243"/>
        <end position="254"/>
    </location>
</feature>
<evidence type="ECO:0000256" key="2">
    <source>
        <dbReference type="SAM" id="SignalP"/>
    </source>
</evidence>
<protein>
    <submittedName>
        <fullName evidence="3">Choice-of-anchor M domain-containing protein</fullName>
    </submittedName>
</protein>
<dbReference type="RefSeq" id="WP_274778428.1">
    <property type="nucleotide sequence ID" value="NZ_CAMXYX010000034.1"/>
</dbReference>
<proteinExistence type="predicted"/>
<dbReference type="EMBL" id="JARBHI010000006">
    <property type="protein sequence ID" value="MDE1656150.1"/>
    <property type="molecule type" value="Genomic_DNA"/>
</dbReference>
<feature type="chain" id="PRO_5046154969" evidence="2">
    <location>
        <begin position="33"/>
        <end position="616"/>
    </location>
</feature>
<dbReference type="InterPro" id="IPR006311">
    <property type="entry name" value="TAT_signal"/>
</dbReference>
<dbReference type="PROSITE" id="PS51318">
    <property type="entry name" value="TAT"/>
    <property type="match status" value="1"/>
</dbReference>